<dbReference type="PANTHER" id="PTHR42718">
    <property type="entry name" value="MAJOR FACILITATOR SUPERFAMILY MULTIDRUG TRANSPORTER MFSC"/>
    <property type="match status" value="1"/>
</dbReference>
<dbReference type="SUPFAM" id="SSF103473">
    <property type="entry name" value="MFS general substrate transporter"/>
    <property type="match status" value="1"/>
</dbReference>
<evidence type="ECO:0000259" key="9">
    <source>
        <dbReference type="PROSITE" id="PS50850"/>
    </source>
</evidence>
<dbReference type="GO" id="GO:0022857">
    <property type="term" value="F:transmembrane transporter activity"/>
    <property type="evidence" value="ECO:0007669"/>
    <property type="project" value="InterPro"/>
</dbReference>
<feature type="domain" description="Major facilitator superfamily (MFS) profile" evidence="9">
    <location>
        <begin position="13"/>
        <end position="498"/>
    </location>
</feature>
<feature type="transmembrane region" description="Helical" evidence="8">
    <location>
        <begin position="104"/>
        <end position="126"/>
    </location>
</feature>
<evidence type="ECO:0000256" key="4">
    <source>
        <dbReference type="ARBA" id="ARBA00022475"/>
    </source>
</evidence>
<feature type="transmembrane region" description="Helical" evidence="8">
    <location>
        <begin position="306"/>
        <end position="325"/>
    </location>
</feature>
<evidence type="ECO:0000256" key="3">
    <source>
        <dbReference type="ARBA" id="ARBA00022448"/>
    </source>
</evidence>
<feature type="transmembrane region" description="Helical" evidence="8">
    <location>
        <begin position="12"/>
        <end position="31"/>
    </location>
</feature>
<dbReference type="RefSeq" id="WP_058274603.1">
    <property type="nucleotide sequence ID" value="NZ_CYPS01000055.1"/>
</dbReference>
<evidence type="ECO:0000256" key="8">
    <source>
        <dbReference type="SAM" id="Phobius"/>
    </source>
</evidence>
<dbReference type="InterPro" id="IPR020846">
    <property type="entry name" value="MFS_dom"/>
</dbReference>
<dbReference type="GO" id="GO:0005886">
    <property type="term" value="C:plasma membrane"/>
    <property type="evidence" value="ECO:0007669"/>
    <property type="project" value="UniProtKB-SubCell"/>
</dbReference>
<evidence type="ECO:0000256" key="6">
    <source>
        <dbReference type="ARBA" id="ARBA00022989"/>
    </source>
</evidence>
<keyword evidence="4" id="KW-1003">Cell membrane</keyword>
<dbReference type="NCBIfam" id="TIGR00711">
    <property type="entry name" value="efflux_EmrB"/>
    <property type="match status" value="1"/>
</dbReference>
<feature type="transmembrane region" description="Helical" evidence="8">
    <location>
        <begin position="78"/>
        <end position="98"/>
    </location>
</feature>
<dbReference type="Gene3D" id="1.20.1250.20">
    <property type="entry name" value="MFS general substrate transporter like domains"/>
    <property type="match status" value="1"/>
</dbReference>
<evidence type="ECO:0000256" key="2">
    <source>
        <dbReference type="ARBA" id="ARBA00008537"/>
    </source>
</evidence>
<proteinExistence type="inferred from homology"/>
<dbReference type="EMBL" id="CYPS01000055">
    <property type="protein sequence ID" value="CUH44631.1"/>
    <property type="molecule type" value="Genomic_DNA"/>
</dbReference>
<dbReference type="InterPro" id="IPR036259">
    <property type="entry name" value="MFS_trans_sf"/>
</dbReference>
<evidence type="ECO:0000256" key="5">
    <source>
        <dbReference type="ARBA" id="ARBA00022692"/>
    </source>
</evidence>
<comment type="similarity">
    <text evidence="2">Belongs to the major facilitator superfamily. EmrB family.</text>
</comment>
<dbReference type="CDD" id="cd17503">
    <property type="entry name" value="MFS_LmrB_MDR_like"/>
    <property type="match status" value="1"/>
</dbReference>
<feature type="transmembrane region" description="Helical" evidence="8">
    <location>
        <begin position="332"/>
        <end position="348"/>
    </location>
</feature>
<dbReference type="Pfam" id="PF07690">
    <property type="entry name" value="MFS_1"/>
    <property type="match status" value="1"/>
</dbReference>
<feature type="transmembrane region" description="Helical" evidence="8">
    <location>
        <begin position="138"/>
        <end position="159"/>
    </location>
</feature>
<dbReference type="AlphaFoldDB" id="A0A0P1E907"/>
<evidence type="ECO:0000313" key="11">
    <source>
        <dbReference type="Proteomes" id="UP000050786"/>
    </source>
</evidence>
<comment type="subcellular location">
    <subcellularLocation>
        <location evidence="1">Cell membrane</location>
        <topology evidence="1">Multi-pass membrane protein</topology>
    </subcellularLocation>
</comment>
<reference evidence="11" key="1">
    <citation type="submission" date="2015-09" db="EMBL/GenBank/DDBJ databases">
        <authorList>
            <person name="Rodrigo-Torres L."/>
            <person name="Arahal D.R."/>
        </authorList>
    </citation>
    <scope>NUCLEOTIDE SEQUENCE [LARGE SCALE GENOMIC DNA]</scope>
    <source>
        <strain evidence="11">CECT 4293</strain>
    </source>
</reference>
<evidence type="ECO:0000256" key="1">
    <source>
        <dbReference type="ARBA" id="ARBA00004651"/>
    </source>
</evidence>
<keyword evidence="3" id="KW-0813">Transport</keyword>
<feature type="transmembrane region" description="Helical" evidence="8">
    <location>
        <begin position="360"/>
        <end position="383"/>
    </location>
</feature>
<dbReference type="InterPro" id="IPR011701">
    <property type="entry name" value="MFS"/>
</dbReference>
<dbReference type="PROSITE" id="PS50850">
    <property type="entry name" value="MFS"/>
    <property type="match status" value="1"/>
</dbReference>
<protein>
    <submittedName>
        <fullName evidence="10">Multidrug resistance protein B</fullName>
    </submittedName>
</protein>
<dbReference type="Gene3D" id="1.20.1720.10">
    <property type="entry name" value="Multidrug resistance protein D"/>
    <property type="match status" value="1"/>
</dbReference>
<feature type="transmembrane region" description="Helical" evidence="8">
    <location>
        <begin position="469"/>
        <end position="492"/>
    </location>
</feature>
<accession>A0A0P1E907</accession>
<dbReference type="PANTHER" id="PTHR42718:SF9">
    <property type="entry name" value="MAJOR FACILITATOR SUPERFAMILY MULTIDRUG TRANSPORTER MFSC"/>
    <property type="match status" value="1"/>
</dbReference>
<organism evidence="10 11">
    <name type="scientific">Ruegeria atlantica</name>
    <dbReference type="NCBI Taxonomy" id="81569"/>
    <lineage>
        <taxon>Bacteria</taxon>
        <taxon>Pseudomonadati</taxon>
        <taxon>Pseudomonadota</taxon>
        <taxon>Alphaproteobacteria</taxon>
        <taxon>Rhodobacterales</taxon>
        <taxon>Roseobacteraceae</taxon>
        <taxon>Ruegeria</taxon>
    </lineage>
</organism>
<name>A0A0P1E907_9RHOB</name>
<gene>
    <name evidence="10" type="primary">emrB</name>
    <name evidence="10" type="ORF">RUM4293_03537</name>
</gene>
<sequence length="507" mass="53746">MTSPAAGHINPVIVVAVVLSAILEVLDSTIVNVALPHIQAAFGATTDQATWILTSYIVSAVVVMPLTGFVARRVGRRRLILTAVTGFATMSVMCGLSWSLETIVAFRLAQGMFGAFLIPLSQSILFDAYPREKRGQAMAVFGLGVVVAPVLGPTVGAILTEYFSWRMVFFVNLPVAAMALLLLAGELPDDETEEVRIDWKGLALLAIGIGCLQFVLDQGETKDWLSSRVIQVALIASVLGAVGFIIHVLTTEKPVVDLRFFADRNFALCNLVIAGFAISLFGGIAILPTFVQNLLDYPVITSGHLFIPRGVAAGLSMVLTGAVLVTRFDPRVLAGLGMLLTAVSNFMMGALNMDAGFWELAWPGAVSGLGMGLVFVPMSILAFESISKSRQDEASGLFNVTRQLGSSVGISLVGTWVVRGLQTNTAVLSQNVTPYNPAAQAYLAPLNLTPDSAQGAAILGQEIAQQAELISYLTVFNNLGLLALATIPLLFFCKAPKPGTQASVPAH</sequence>
<feature type="transmembrane region" description="Helical" evidence="8">
    <location>
        <begin position="197"/>
        <end position="216"/>
    </location>
</feature>
<dbReference type="InterPro" id="IPR004638">
    <property type="entry name" value="EmrB-like"/>
</dbReference>
<keyword evidence="7 8" id="KW-0472">Membrane</keyword>
<evidence type="ECO:0000256" key="7">
    <source>
        <dbReference type="ARBA" id="ARBA00023136"/>
    </source>
</evidence>
<keyword evidence="5 8" id="KW-0812">Transmembrane</keyword>
<evidence type="ECO:0000313" key="10">
    <source>
        <dbReference type="EMBL" id="CUH44631.1"/>
    </source>
</evidence>
<feature type="transmembrane region" description="Helical" evidence="8">
    <location>
        <begin position="228"/>
        <end position="250"/>
    </location>
</feature>
<feature type="transmembrane region" description="Helical" evidence="8">
    <location>
        <begin position="271"/>
        <end position="291"/>
    </location>
</feature>
<feature type="transmembrane region" description="Helical" evidence="8">
    <location>
        <begin position="51"/>
        <end position="71"/>
    </location>
</feature>
<dbReference type="Proteomes" id="UP000050786">
    <property type="component" value="Unassembled WGS sequence"/>
</dbReference>
<keyword evidence="11" id="KW-1185">Reference proteome</keyword>
<feature type="transmembrane region" description="Helical" evidence="8">
    <location>
        <begin position="165"/>
        <end position="185"/>
    </location>
</feature>
<keyword evidence="6 8" id="KW-1133">Transmembrane helix</keyword>